<dbReference type="InterPro" id="IPR031303">
    <property type="entry name" value="C5_meth_CS"/>
</dbReference>
<dbReference type="SUPFAM" id="SSF53335">
    <property type="entry name" value="S-adenosyl-L-methionine-dependent methyltransferases"/>
    <property type="match status" value="1"/>
</dbReference>
<dbReference type="Pfam" id="PF00145">
    <property type="entry name" value="DNA_methylase"/>
    <property type="match status" value="1"/>
</dbReference>
<accession>A0A645AVB2</accession>
<dbReference type="Gene3D" id="3.40.50.150">
    <property type="entry name" value="Vaccinia Virus protein VP39"/>
    <property type="match status" value="1"/>
</dbReference>
<proteinExistence type="predicted"/>
<keyword evidence="4" id="KW-0949">S-adenosyl-L-methionine</keyword>
<organism evidence="5">
    <name type="scientific">bioreactor metagenome</name>
    <dbReference type="NCBI Taxonomy" id="1076179"/>
    <lineage>
        <taxon>unclassified sequences</taxon>
        <taxon>metagenomes</taxon>
        <taxon>ecological metagenomes</taxon>
    </lineage>
</organism>
<evidence type="ECO:0000313" key="5">
    <source>
        <dbReference type="EMBL" id="MPM56241.1"/>
    </source>
</evidence>
<dbReference type="PANTHER" id="PTHR46098:SF1">
    <property type="entry name" value="TRNA (CYTOSINE(38)-C(5))-METHYLTRANSFERASE"/>
    <property type="match status" value="1"/>
</dbReference>
<dbReference type="PROSITE" id="PS51679">
    <property type="entry name" value="SAM_MT_C5"/>
    <property type="match status" value="1"/>
</dbReference>
<dbReference type="InterPro" id="IPR001525">
    <property type="entry name" value="C5_MeTfrase"/>
</dbReference>
<comment type="caution">
    <text evidence="5">The sequence shown here is derived from an EMBL/GenBank/DDBJ whole genome shotgun (WGS) entry which is preliminary data.</text>
</comment>
<dbReference type="InterPro" id="IPR029063">
    <property type="entry name" value="SAM-dependent_MTases_sf"/>
</dbReference>
<reference evidence="5" key="1">
    <citation type="submission" date="2019-08" db="EMBL/GenBank/DDBJ databases">
        <authorList>
            <person name="Kucharzyk K."/>
            <person name="Murdoch R.W."/>
            <person name="Higgins S."/>
            <person name="Loffler F."/>
        </authorList>
    </citation>
    <scope>NUCLEOTIDE SEQUENCE</scope>
</reference>
<dbReference type="InterPro" id="IPR018117">
    <property type="entry name" value="C5_DNA_meth_AS"/>
</dbReference>
<dbReference type="AlphaFoldDB" id="A0A645AVB2"/>
<dbReference type="CDD" id="cd00315">
    <property type="entry name" value="Cyt_C5_DNA_methylase"/>
    <property type="match status" value="1"/>
</dbReference>
<keyword evidence="2 5" id="KW-0489">Methyltransferase</keyword>
<evidence type="ECO:0000256" key="4">
    <source>
        <dbReference type="ARBA" id="ARBA00022691"/>
    </source>
</evidence>
<dbReference type="PRINTS" id="PR00105">
    <property type="entry name" value="C5METTRFRASE"/>
</dbReference>
<keyword evidence="3 5" id="KW-0808">Transferase</keyword>
<sequence length="358" mass="40777">MKAMEKIFKSIDLFAGIGGMRLAFEACGGKCLYTSEWDRYCKKTYFDNFGDIPDGDITKVNEIDIPDHDILVAGFPCQPFSIAGVSKKNSMGRATGFLDRTQGTLFFDVVRILNSKRPKAFLLENVKNLKSHDKGNTWKVIMETLKELNYEVFFAVLDGQEYVPQHRERVFIVGFDKERYQSDIQFSFNLNRPDRKMVFKDILEKNVDAKYTLSDQLWQYLQDYALKHKAKGNGFGFGLVDLEGISRTLSARYYKDGSEILIPQEGRNPRRLTPRECARLQGYSDDFVISVSNTQAYKQFGNSVVVPLIKAIAEQIIASVDYLDKTKLCEDKLKPTDFKIIPKSLVLNTNIIGGEKLG</sequence>
<dbReference type="Gene3D" id="3.90.120.30">
    <property type="match status" value="1"/>
</dbReference>
<evidence type="ECO:0000256" key="2">
    <source>
        <dbReference type="ARBA" id="ARBA00022603"/>
    </source>
</evidence>
<dbReference type="GO" id="GO:0032259">
    <property type="term" value="P:methylation"/>
    <property type="evidence" value="ECO:0007669"/>
    <property type="project" value="UniProtKB-KW"/>
</dbReference>
<dbReference type="EC" id="2.1.1.37" evidence="1"/>
<dbReference type="PROSITE" id="PS00095">
    <property type="entry name" value="C5_MTASE_2"/>
    <property type="match status" value="1"/>
</dbReference>
<name>A0A645AVB2_9ZZZZ</name>
<dbReference type="PANTHER" id="PTHR46098">
    <property type="entry name" value="TRNA (CYTOSINE(38)-C(5))-METHYLTRANSFERASE"/>
    <property type="match status" value="1"/>
</dbReference>
<evidence type="ECO:0000256" key="1">
    <source>
        <dbReference type="ARBA" id="ARBA00011975"/>
    </source>
</evidence>
<dbReference type="NCBIfam" id="TIGR00675">
    <property type="entry name" value="dcm"/>
    <property type="match status" value="1"/>
</dbReference>
<dbReference type="EMBL" id="VSSQ01015657">
    <property type="protein sequence ID" value="MPM56241.1"/>
    <property type="molecule type" value="Genomic_DNA"/>
</dbReference>
<protein>
    <recommendedName>
        <fullName evidence="1">DNA (cytosine-5-)-methyltransferase</fullName>
        <ecNumber evidence="1">2.1.1.37</ecNumber>
    </recommendedName>
</protein>
<dbReference type="InterPro" id="IPR050750">
    <property type="entry name" value="C5-MTase"/>
</dbReference>
<dbReference type="GO" id="GO:0003886">
    <property type="term" value="F:DNA (cytosine-5-)-methyltransferase activity"/>
    <property type="evidence" value="ECO:0007669"/>
    <property type="project" value="UniProtKB-EC"/>
</dbReference>
<dbReference type="PROSITE" id="PS00094">
    <property type="entry name" value="C5_MTASE_1"/>
    <property type="match status" value="1"/>
</dbReference>
<gene>
    <name evidence="5" type="primary">dcm</name>
    <name evidence="5" type="ORF">SDC9_103043</name>
</gene>
<evidence type="ECO:0000256" key="3">
    <source>
        <dbReference type="ARBA" id="ARBA00022679"/>
    </source>
</evidence>